<proteinExistence type="predicted"/>
<accession>B7P5U4</accession>
<dbReference type="Proteomes" id="UP000001555">
    <property type="component" value="Unassembled WGS sequence"/>
</dbReference>
<dbReference type="EnsemblMetazoa" id="ISCW000562-RA">
    <property type="protein sequence ID" value="ISCW000562-PA"/>
    <property type="gene ID" value="ISCW000562"/>
</dbReference>
<dbReference type="EMBL" id="ABJB010579354">
    <property type="status" value="NOT_ANNOTATED_CDS"/>
    <property type="molecule type" value="Genomic_DNA"/>
</dbReference>
<dbReference type="HOGENOM" id="CLU_2348971_0_0_1"/>
<dbReference type="AlphaFoldDB" id="B7P5U4"/>
<reference evidence="3" key="2">
    <citation type="submission" date="2020-05" db="UniProtKB">
        <authorList>
            <consortium name="EnsemblMetazoa"/>
        </authorList>
    </citation>
    <scope>IDENTIFICATION</scope>
    <source>
        <strain evidence="3">wikel</strain>
    </source>
</reference>
<sequence>MTEGGVEKITAPLTTTPSQVETMGPAPEKEQVEPAPTDPPTEVSVAPTVSEPGGGEVKSSRFRRHGEEPSVGFRGRPRCCFRLATDDDYDLSDSGEY</sequence>
<organism>
    <name type="scientific">Ixodes scapularis</name>
    <name type="common">Black-legged tick</name>
    <name type="synonym">Deer tick</name>
    <dbReference type="NCBI Taxonomy" id="6945"/>
    <lineage>
        <taxon>Eukaryota</taxon>
        <taxon>Metazoa</taxon>
        <taxon>Ecdysozoa</taxon>
        <taxon>Arthropoda</taxon>
        <taxon>Chelicerata</taxon>
        <taxon>Arachnida</taxon>
        <taxon>Acari</taxon>
        <taxon>Parasitiformes</taxon>
        <taxon>Ixodida</taxon>
        <taxon>Ixodoidea</taxon>
        <taxon>Ixodidae</taxon>
        <taxon>Ixodinae</taxon>
        <taxon>Ixodes</taxon>
    </lineage>
</organism>
<gene>
    <name evidence="2" type="ORF">IscW_ISCW000562</name>
</gene>
<dbReference type="PaxDb" id="6945-B7P5U4"/>
<dbReference type="VEuPathDB" id="VectorBase:ISCI000562"/>
<reference evidence="2 4" key="1">
    <citation type="submission" date="2008-03" db="EMBL/GenBank/DDBJ databases">
        <title>Annotation of Ixodes scapularis.</title>
        <authorList>
            <consortium name="Ixodes scapularis Genome Project Consortium"/>
            <person name="Caler E."/>
            <person name="Hannick L.I."/>
            <person name="Bidwell S."/>
            <person name="Joardar V."/>
            <person name="Thiagarajan M."/>
            <person name="Amedeo P."/>
            <person name="Galinsky K.J."/>
            <person name="Schobel S."/>
            <person name="Inman J."/>
            <person name="Hostetler J."/>
            <person name="Miller J."/>
            <person name="Hammond M."/>
            <person name="Megy K."/>
            <person name="Lawson D."/>
            <person name="Kodira C."/>
            <person name="Sutton G."/>
            <person name="Meyer J."/>
            <person name="Hill C.A."/>
            <person name="Birren B."/>
            <person name="Nene V."/>
            <person name="Collins F."/>
            <person name="Alarcon-Chaidez F."/>
            <person name="Wikel S."/>
            <person name="Strausberg R."/>
        </authorList>
    </citation>
    <scope>NUCLEOTIDE SEQUENCE [LARGE SCALE GENOMIC DNA]</scope>
    <source>
        <strain evidence="4">Wikel</strain>
        <strain evidence="2">Wikel colony</strain>
    </source>
</reference>
<feature type="region of interest" description="Disordered" evidence="1">
    <location>
        <begin position="1"/>
        <end position="75"/>
    </location>
</feature>
<name>B7P5U4_IXOSC</name>
<dbReference type="InParanoid" id="B7P5U4"/>
<keyword evidence="4" id="KW-1185">Reference proteome</keyword>
<evidence type="ECO:0000313" key="4">
    <source>
        <dbReference type="Proteomes" id="UP000001555"/>
    </source>
</evidence>
<evidence type="ECO:0000256" key="1">
    <source>
        <dbReference type="SAM" id="MobiDB-lite"/>
    </source>
</evidence>
<evidence type="ECO:0000313" key="3">
    <source>
        <dbReference type="EnsemblMetazoa" id="ISCW000562-PA"/>
    </source>
</evidence>
<protein>
    <submittedName>
        <fullName evidence="2 3">Uncharacterized protein</fullName>
    </submittedName>
</protein>
<feature type="compositionally biased region" description="Polar residues" evidence="1">
    <location>
        <begin position="12"/>
        <end position="21"/>
    </location>
</feature>
<dbReference type="VEuPathDB" id="VectorBase:ISCW000562"/>
<evidence type="ECO:0000313" key="2">
    <source>
        <dbReference type="EMBL" id="EEC01966.1"/>
    </source>
</evidence>
<dbReference type="EMBL" id="DS642648">
    <property type="protein sequence ID" value="EEC01966.1"/>
    <property type="molecule type" value="Genomic_DNA"/>
</dbReference>